<dbReference type="Proteomes" id="UP001225596">
    <property type="component" value="Unassembled WGS sequence"/>
</dbReference>
<feature type="coiled-coil region" evidence="1">
    <location>
        <begin position="155"/>
        <end position="189"/>
    </location>
</feature>
<evidence type="ECO:0000313" key="4">
    <source>
        <dbReference type="Proteomes" id="UP001225596"/>
    </source>
</evidence>
<organism evidence="3 4">
    <name type="scientific">Keguizhuia sedimenti</name>
    <dbReference type="NCBI Taxonomy" id="3064264"/>
    <lineage>
        <taxon>Bacteria</taxon>
        <taxon>Pseudomonadati</taxon>
        <taxon>Pseudomonadota</taxon>
        <taxon>Betaproteobacteria</taxon>
        <taxon>Burkholderiales</taxon>
        <taxon>Oxalobacteraceae</taxon>
        <taxon>Keguizhuia</taxon>
    </lineage>
</organism>
<reference evidence="3 4" key="1">
    <citation type="submission" date="2023-08" db="EMBL/GenBank/DDBJ databases">
        <title>Oxalobacteraceae gen .nov., isolated from river sludge outside the plant.</title>
        <authorList>
            <person name="Zhao S.Y."/>
        </authorList>
    </citation>
    <scope>NUCLEOTIDE SEQUENCE [LARGE SCALE GENOMIC DNA]</scope>
    <source>
        <strain evidence="3 4">R-40</strain>
    </source>
</reference>
<keyword evidence="1" id="KW-0175">Coiled coil</keyword>
<protein>
    <submittedName>
        <fullName evidence="3">Uncharacterized protein</fullName>
    </submittedName>
</protein>
<accession>A0ABU1BKH6</accession>
<feature type="region of interest" description="Disordered" evidence="2">
    <location>
        <begin position="8"/>
        <end position="62"/>
    </location>
</feature>
<name>A0ABU1BKH6_9BURK</name>
<dbReference type="Gene3D" id="1.20.5.340">
    <property type="match status" value="1"/>
</dbReference>
<gene>
    <name evidence="3" type="ORF">Q8A64_03575</name>
</gene>
<evidence type="ECO:0000256" key="2">
    <source>
        <dbReference type="SAM" id="MobiDB-lite"/>
    </source>
</evidence>
<proteinExistence type="predicted"/>
<comment type="caution">
    <text evidence="3">The sequence shown here is derived from an EMBL/GenBank/DDBJ whole genome shotgun (WGS) entry which is preliminary data.</text>
</comment>
<evidence type="ECO:0000313" key="3">
    <source>
        <dbReference type="EMBL" id="MDQ9169487.1"/>
    </source>
</evidence>
<evidence type="ECO:0000256" key="1">
    <source>
        <dbReference type="SAM" id="Coils"/>
    </source>
</evidence>
<sequence>MKKVLNIFSRTGEAKSEHATVPNFREPTLYATRPSSRPAPAARQSQAPQPKQQVEQTKQRQDTLDVPLDYPGIIAFFQKTVSSRKSPFNSLVQAADRLQEFIPDEVGRLKAAYALCGEKWSPEVLALAIHNHIADIDSVCAKAKSSKSMHAGERAQQLRSESADLKQKNASLQAEIDALKARLAEFQGRFDANQTRISELDQQAQFIEGDANSVTFLEQAAENLKNDLLAKKVLLGLT</sequence>
<keyword evidence="4" id="KW-1185">Reference proteome</keyword>
<feature type="compositionally biased region" description="Low complexity" evidence="2">
    <location>
        <begin position="31"/>
        <end position="53"/>
    </location>
</feature>
<dbReference type="EMBL" id="JAUYVH010000001">
    <property type="protein sequence ID" value="MDQ9169487.1"/>
    <property type="molecule type" value="Genomic_DNA"/>
</dbReference>
<dbReference type="RefSeq" id="WP_338435391.1">
    <property type="nucleotide sequence ID" value="NZ_JAUYVH010000001.1"/>
</dbReference>